<dbReference type="Proteomes" id="UP000052268">
    <property type="component" value="Unassembled WGS sequence"/>
</dbReference>
<evidence type="ECO:0000313" key="2">
    <source>
        <dbReference type="Proteomes" id="UP000052268"/>
    </source>
</evidence>
<protein>
    <recommendedName>
        <fullName evidence="3">AraC-type arabinose-binding/dimerisation domain-containing protein</fullName>
    </recommendedName>
</protein>
<comment type="caution">
    <text evidence="1">The sequence shown here is derived from an EMBL/GenBank/DDBJ whole genome shotgun (WGS) entry which is preliminary data.</text>
</comment>
<dbReference type="EMBL" id="JACU01000004">
    <property type="protein sequence ID" value="KMS56626.1"/>
    <property type="molecule type" value="Genomic_DNA"/>
</dbReference>
<dbReference type="SUPFAM" id="SSF51182">
    <property type="entry name" value="RmlC-like cupins"/>
    <property type="match status" value="1"/>
</dbReference>
<evidence type="ECO:0000313" key="1">
    <source>
        <dbReference type="EMBL" id="KMS56626.1"/>
    </source>
</evidence>
<keyword evidence="2" id="KW-1185">Reference proteome</keyword>
<evidence type="ECO:0008006" key="3">
    <source>
        <dbReference type="Google" id="ProtNLM"/>
    </source>
</evidence>
<dbReference type="RefSeq" id="WP_059150985.1">
    <property type="nucleotide sequence ID" value="NZ_KQ130453.1"/>
</dbReference>
<gene>
    <name evidence="1" type="ORF">V474_14160</name>
</gene>
<dbReference type="PATRIC" id="fig|1114963.3.peg.1646"/>
<dbReference type="AlphaFoldDB" id="A0A0J7XY80"/>
<proteinExistence type="predicted"/>
<sequence>MKESLPTVPAVCVYAGKDGLSHLADVELPALAQVTDEDGMVRFVGSTGATVMGFVVGTGRTGEDWHRAGMAGLSIVVSGGWEIEAGSGDRRHLETGSVLLMLDTEGQGHRAHPLGDGRCTVLGVGIDEATRAAFALLVPAR</sequence>
<reference evidence="1 2" key="1">
    <citation type="journal article" date="2015" name="G3 (Bethesda)">
        <title>Insights into Ongoing Evolution of the Hexachlorocyclohexane Catabolic Pathway from Comparative Genomics of Ten Sphingomonadaceae Strains.</title>
        <authorList>
            <person name="Pearce S.L."/>
            <person name="Oakeshott J.G."/>
            <person name="Pandey G."/>
        </authorList>
    </citation>
    <scope>NUCLEOTIDE SEQUENCE [LARGE SCALE GENOMIC DNA]</scope>
    <source>
        <strain evidence="1 2">LL02</strain>
    </source>
</reference>
<name>A0A0J7XY80_9SPHN</name>
<accession>A0A0J7XY80</accession>
<organism evidence="1 2">
    <name type="scientific">Novosphingobium barchaimii LL02</name>
    <dbReference type="NCBI Taxonomy" id="1114963"/>
    <lineage>
        <taxon>Bacteria</taxon>
        <taxon>Pseudomonadati</taxon>
        <taxon>Pseudomonadota</taxon>
        <taxon>Alphaproteobacteria</taxon>
        <taxon>Sphingomonadales</taxon>
        <taxon>Sphingomonadaceae</taxon>
        <taxon>Novosphingobium</taxon>
    </lineage>
</organism>
<dbReference type="InterPro" id="IPR011051">
    <property type="entry name" value="RmlC_Cupin_sf"/>
</dbReference>
<dbReference type="OrthoDB" id="7509071at2"/>